<feature type="chain" id="PRO_5022236009" evidence="2">
    <location>
        <begin position="23"/>
        <end position="300"/>
    </location>
</feature>
<keyword evidence="4" id="KW-1185">Reference proteome</keyword>
<dbReference type="Gene3D" id="3.40.50.1820">
    <property type="entry name" value="alpha/beta hydrolase"/>
    <property type="match status" value="1"/>
</dbReference>
<gene>
    <name evidence="3" type="primary">xynZ</name>
    <name evidence="3" type="ORF">K239x_21260</name>
</gene>
<evidence type="ECO:0000256" key="2">
    <source>
        <dbReference type="SAM" id="SignalP"/>
    </source>
</evidence>
<feature type="compositionally biased region" description="Basic and acidic residues" evidence="1">
    <location>
        <begin position="188"/>
        <end position="202"/>
    </location>
</feature>
<keyword evidence="3" id="KW-0119">Carbohydrate metabolism</keyword>
<keyword evidence="3" id="KW-0624">Polysaccharide degradation</keyword>
<dbReference type="InterPro" id="IPR029058">
    <property type="entry name" value="AB_hydrolase_fold"/>
</dbReference>
<keyword evidence="2" id="KW-0732">Signal</keyword>
<protein>
    <submittedName>
        <fullName evidence="3">Endo-1,4-beta-xylanase Z</fullName>
        <ecNumber evidence="3">3.2.1.8</ecNumber>
    </submittedName>
</protein>
<name>A0A517NSR3_9BACT</name>
<dbReference type="Proteomes" id="UP000319817">
    <property type="component" value="Chromosome"/>
</dbReference>
<dbReference type="GO" id="GO:0031176">
    <property type="term" value="F:endo-1,4-beta-xylanase activity"/>
    <property type="evidence" value="ECO:0007669"/>
    <property type="project" value="UniProtKB-EC"/>
</dbReference>
<dbReference type="PANTHER" id="PTHR48098">
    <property type="entry name" value="ENTEROCHELIN ESTERASE-RELATED"/>
    <property type="match status" value="1"/>
</dbReference>
<keyword evidence="3" id="KW-0326">Glycosidase</keyword>
<dbReference type="Pfam" id="PF00756">
    <property type="entry name" value="Esterase"/>
    <property type="match status" value="1"/>
</dbReference>
<reference evidence="3 4" key="1">
    <citation type="submission" date="2019-02" db="EMBL/GenBank/DDBJ databases">
        <title>Deep-cultivation of Planctomycetes and their phenomic and genomic characterization uncovers novel biology.</title>
        <authorList>
            <person name="Wiegand S."/>
            <person name="Jogler M."/>
            <person name="Boedeker C."/>
            <person name="Pinto D."/>
            <person name="Vollmers J."/>
            <person name="Rivas-Marin E."/>
            <person name="Kohn T."/>
            <person name="Peeters S.H."/>
            <person name="Heuer A."/>
            <person name="Rast P."/>
            <person name="Oberbeckmann S."/>
            <person name="Bunk B."/>
            <person name="Jeske O."/>
            <person name="Meyerdierks A."/>
            <person name="Storesund J.E."/>
            <person name="Kallscheuer N."/>
            <person name="Luecker S."/>
            <person name="Lage O.M."/>
            <person name="Pohl T."/>
            <person name="Merkel B.J."/>
            <person name="Hornburger P."/>
            <person name="Mueller R.-W."/>
            <person name="Bruemmer F."/>
            <person name="Labrenz M."/>
            <person name="Spormann A.M."/>
            <person name="Op den Camp H."/>
            <person name="Overmann J."/>
            <person name="Amann R."/>
            <person name="Jetten M.S.M."/>
            <person name="Mascher T."/>
            <person name="Medema M.H."/>
            <person name="Devos D.P."/>
            <person name="Kaster A.-K."/>
            <person name="Ovreas L."/>
            <person name="Rohde M."/>
            <person name="Galperin M.Y."/>
            <person name="Jogler C."/>
        </authorList>
    </citation>
    <scope>NUCLEOTIDE SEQUENCE [LARGE SCALE GENOMIC DNA]</scope>
    <source>
        <strain evidence="3 4">K23_9</strain>
    </source>
</reference>
<evidence type="ECO:0000313" key="4">
    <source>
        <dbReference type="Proteomes" id="UP000319817"/>
    </source>
</evidence>
<organism evidence="3 4">
    <name type="scientific">Stieleria marina</name>
    <dbReference type="NCBI Taxonomy" id="1930275"/>
    <lineage>
        <taxon>Bacteria</taxon>
        <taxon>Pseudomonadati</taxon>
        <taxon>Planctomycetota</taxon>
        <taxon>Planctomycetia</taxon>
        <taxon>Pirellulales</taxon>
        <taxon>Pirellulaceae</taxon>
        <taxon>Stieleria</taxon>
    </lineage>
</organism>
<dbReference type="EC" id="3.2.1.8" evidence="3"/>
<dbReference type="SUPFAM" id="SSF53474">
    <property type="entry name" value="alpha/beta-Hydrolases"/>
    <property type="match status" value="1"/>
</dbReference>
<evidence type="ECO:0000256" key="1">
    <source>
        <dbReference type="SAM" id="MobiDB-lite"/>
    </source>
</evidence>
<dbReference type="GO" id="GO:0045493">
    <property type="term" value="P:xylan catabolic process"/>
    <property type="evidence" value="ECO:0007669"/>
    <property type="project" value="UniProtKB-KW"/>
</dbReference>
<keyword evidence="3" id="KW-0378">Hydrolase</keyword>
<feature type="signal peptide" evidence="2">
    <location>
        <begin position="1"/>
        <end position="22"/>
    </location>
</feature>
<accession>A0A517NSR3</accession>
<feature type="region of interest" description="Disordered" evidence="1">
    <location>
        <begin position="183"/>
        <end position="202"/>
    </location>
</feature>
<dbReference type="EMBL" id="CP036526">
    <property type="protein sequence ID" value="QDT10171.1"/>
    <property type="molecule type" value="Genomic_DNA"/>
</dbReference>
<dbReference type="InterPro" id="IPR000801">
    <property type="entry name" value="Esterase-like"/>
</dbReference>
<keyword evidence="3" id="KW-0858">Xylan degradation</keyword>
<dbReference type="GO" id="GO:0016747">
    <property type="term" value="F:acyltransferase activity, transferring groups other than amino-acyl groups"/>
    <property type="evidence" value="ECO:0007669"/>
    <property type="project" value="TreeGrafter"/>
</dbReference>
<dbReference type="AlphaFoldDB" id="A0A517NSR3"/>
<evidence type="ECO:0000313" key="3">
    <source>
        <dbReference type="EMBL" id="QDT10171.1"/>
    </source>
</evidence>
<dbReference type="InterPro" id="IPR050583">
    <property type="entry name" value="Mycobacterial_A85_antigen"/>
</dbReference>
<dbReference type="PANTHER" id="PTHR48098:SF1">
    <property type="entry name" value="DIACYLGLYCEROL ACYLTRANSFERASE_MYCOLYLTRANSFERASE AG85A"/>
    <property type="match status" value="1"/>
</dbReference>
<sequence precursor="true">MIKPLLSITAVTALFFAANVCAQSTHHSVVKDTCSMVSEILDGDRHYAVYLPPGYSTSQRSYPVLYLLHGSGDDQTGWIQFGEVQHIADKSVADGKATPMVIVMPDADTGRRGYFNDIRGDWDYEDFFFKELIPHIENTYRVKSDKRYRAVAGLSMGGGSSFMYALHHPELFSSACPLSASTGPRNLQDAKKRYNRPRRNDPNVKLEPVADDKIEAYIKRHSVLQLVDDMPAKDLKSVRWYIDCGDDDFLYEGNSLIHIAMRKREIPHEFRVRDGGHRWSYWRSALPNVLSFVSESFHQN</sequence>
<proteinExistence type="predicted"/>
<dbReference type="OrthoDB" id="9773047at2"/>